<dbReference type="CDD" id="cd03811">
    <property type="entry name" value="GT4_GT28_WabH-like"/>
    <property type="match status" value="1"/>
</dbReference>
<feature type="compositionally biased region" description="Low complexity" evidence="3">
    <location>
        <begin position="19"/>
        <end position="28"/>
    </location>
</feature>
<evidence type="ECO:0000256" key="1">
    <source>
        <dbReference type="ARBA" id="ARBA00022676"/>
    </source>
</evidence>
<reference evidence="6 7" key="1">
    <citation type="journal article" date="2020" name="Front. Microbiol.">
        <title>Design of Bacterial Strain-Specific qPCR Assays Using NGS Data and Publicly Available Resources and Its Application to Track Biocontrol Strains.</title>
        <authorList>
            <person name="Hernandez I."/>
            <person name="Sant C."/>
            <person name="Martinez R."/>
            <person name="Fernandez C."/>
        </authorList>
    </citation>
    <scope>NUCLEOTIDE SEQUENCE [LARGE SCALE GENOMIC DNA]</scope>
    <source>
        <strain evidence="6 7">B24</strain>
    </source>
</reference>
<dbReference type="Pfam" id="PF00534">
    <property type="entry name" value="Glycos_transf_1"/>
    <property type="match status" value="1"/>
</dbReference>
<evidence type="ECO:0000256" key="2">
    <source>
        <dbReference type="ARBA" id="ARBA00022679"/>
    </source>
</evidence>
<dbReference type="InterPro" id="IPR028098">
    <property type="entry name" value="Glyco_trans_4-like_N"/>
</dbReference>
<proteinExistence type="predicted"/>
<feature type="region of interest" description="Disordered" evidence="3">
    <location>
        <begin position="1"/>
        <end position="28"/>
    </location>
</feature>
<dbReference type="InterPro" id="IPR001296">
    <property type="entry name" value="Glyco_trans_1"/>
</dbReference>
<dbReference type="Proteomes" id="UP000515708">
    <property type="component" value="Chromosome"/>
</dbReference>
<dbReference type="AlphaFoldDB" id="A0A7D8AK25"/>
<dbReference type="PANTHER" id="PTHR12526:SF510">
    <property type="entry name" value="D-INOSITOL 3-PHOSPHATE GLYCOSYLTRANSFERASE"/>
    <property type="match status" value="1"/>
</dbReference>
<dbReference type="Gene3D" id="3.40.50.2000">
    <property type="entry name" value="Glycogen Phosphorylase B"/>
    <property type="match status" value="2"/>
</dbReference>
<accession>A0A7D8AK25</accession>
<name>A0A7D8AK25_9MICO</name>
<evidence type="ECO:0000259" key="5">
    <source>
        <dbReference type="Pfam" id="PF13439"/>
    </source>
</evidence>
<gene>
    <name evidence="6" type="ORF">FVO59_09410</name>
</gene>
<feature type="domain" description="Glycosyltransferase subfamily 4-like N-terminal" evidence="5">
    <location>
        <begin position="51"/>
        <end position="189"/>
    </location>
</feature>
<organism evidence="6 7">
    <name type="scientific">Microbacterium esteraromaticum</name>
    <dbReference type="NCBI Taxonomy" id="57043"/>
    <lineage>
        <taxon>Bacteria</taxon>
        <taxon>Bacillati</taxon>
        <taxon>Actinomycetota</taxon>
        <taxon>Actinomycetes</taxon>
        <taxon>Micrococcales</taxon>
        <taxon>Microbacteriaceae</taxon>
        <taxon>Microbacterium</taxon>
    </lineage>
</organism>
<dbReference type="GO" id="GO:0016757">
    <property type="term" value="F:glycosyltransferase activity"/>
    <property type="evidence" value="ECO:0007669"/>
    <property type="project" value="UniProtKB-KW"/>
</dbReference>
<keyword evidence="1" id="KW-0328">Glycosyltransferase</keyword>
<evidence type="ECO:0000313" key="6">
    <source>
        <dbReference type="EMBL" id="QMU97409.1"/>
    </source>
</evidence>
<evidence type="ECO:0000313" key="7">
    <source>
        <dbReference type="Proteomes" id="UP000515708"/>
    </source>
</evidence>
<evidence type="ECO:0000256" key="3">
    <source>
        <dbReference type="SAM" id="MobiDB-lite"/>
    </source>
</evidence>
<dbReference type="Pfam" id="PF13439">
    <property type="entry name" value="Glyco_transf_4"/>
    <property type="match status" value="1"/>
</dbReference>
<protein>
    <submittedName>
        <fullName evidence="6">Glycosyltransferase</fullName>
    </submittedName>
</protein>
<dbReference type="SUPFAM" id="SSF53756">
    <property type="entry name" value="UDP-Glycosyltransferase/glycogen phosphorylase"/>
    <property type="match status" value="1"/>
</dbReference>
<feature type="domain" description="Glycosyl transferase family 1" evidence="4">
    <location>
        <begin position="201"/>
        <end position="351"/>
    </location>
</feature>
<evidence type="ECO:0000259" key="4">
    <source>
        <dbReference type="Pfam" id="PF00534"/>
    </source>
</evidence>
<dbReference type="EMBL" id="CP043732">
    <property type="protein sequence ID" value="QMU97409.1"/>
    <property type="molecule type" value="Genomic_DNA"/>
</dbReference>
<sequence>MPVERGAPHLAGSSRKVPRAAARGHAAARAGGCPMRRLRILHVTTSDRFAGVEQFIRRLATIQAADGHDVLVAGGDPAMMAGPLREAGVPFAPSASFGQALTAIRSADVDVVNAHMTSADLAAIAASLVTRPSPALVSTRHFALRRGSTGPGAAYRLAERMLDAEIAISDAVAESIRVASTVVHPGVDPVDDAGLIRARSVLMAQRLQPEKSTADGIRAFAASGIAADGWRLDIAGSGPDEQHLRRLVEERGLADHVRFLGFRDDLPHLMQAAGMLLATSPFEHFGLTVVESMASGLPVVATDAGGHAEMLRDLDGAALFAPGDEQGAAALLRTLAADAPRRAALAQAQRRRQRERFTLRGQAGATELVYRRAIERRRAR</sequence>
<keyword evidence="2 6" id="KW-0808">Transferase</keyword>
<dbReference type="PANTHER" id="PTHR12526">
    <property type="entry name" value="GLYCOSYLTRANSFERASE"/>
    <property type="match status" value="1"/>
</dbReference>